<dbReference type="PANTHER" id="PTHR35149:SF2">
    <property type="entry name" value="DUF262 DOMAIN-CONTAINING PROTEIN"/>
    <property type="match status" value="1"/>
</dbReference>
<feature type="domain" description="GmrSD restriction endonucleases N-terminal" evidence="1">
    <location>
        <begin position="11"/>
        <end position="232"/>
    </location>
</feature>
<evidence type="ECO:0008006" key="5">
    <source>
        <dbReference type="Google" id="ProtNLM"/>
    </source>
</evidence>
<comment type="caution">
    <text evidence="3">The sequence shown here is derived from an EMBL/GenBank/DDBJ whole genome shotgun (WGS) entry which is preliminary data.</text>
</comment>
<gene>
    <name evidence="3" type="ORF">BIGA_0302</name>
</gene>
<dbReference type="InterPro" id="IPR040843">
    <property type="entry name" value="RAMA"/>
</dbReference>
<organism evidence="3 4">
    <name type="scientific">Bifidobacterium pullorum subsp. gallinarum</name>
    <dbReference type="NCBI Taxonomy" id="78344"/>
    <lineage>
        <taxon>Bacteria</taxon>
        <taxon>Bacillati</taxon>
        <taxon>Actinomycetota</taxon>
        <taxon>Actinomycetes</taxon>
        <taxon>Bifidobacteriales</taxon>
        <taxon>Bifidobacteriaceae</taxon>
        <taxon>Bifidobacterium</taxon>
    </lineage>
</organism>
<evidence type="ECO:0000259" key="2">
    <source>
        <dbReference type="Pfam" id="PF18755"/>
    </source>
</evidence>
<evidence type="ECO:0000259" key="1">
    <source>
        <dbReference type="Pfam" id="PF03235"/>
    </source>
</evidence>
<dbReference type="RefSeq" id="WP_033505888.1">
    <property type="nucleotide sequence ID" value="NZ_JGYX01000001.1"/>
</dbReference>
<dbReference type="Proteomes" id="UP000029046">
    <property type="component" value="Unassembled WGS sequence"/>
</dbReference>
<dbReference type="EMBL" id="JGYX01000001">
    <property type="protein sequence ID" value="KFI61779.1"/>
    <property type="molecule type" value="Genomic_DNA"/>
</dbReference>
<keyword evidence="4" id="KW-1185">Reference proteome</keyword>
<proteinExistence type="predicted"/>
<dbReference type="InterPro" id="IPR004919">
    <property type="entry name" value="GmrSD_N"/>
</dbReference>
<dbReference type="OrthoDB" id="9798761at2"/>
<sequence>MAIDAYEIRLGKVFSTDYRFIIPSFQRPYSWRRENMLELIGDLEDAARTPERPYFLGSLILVKSGGNGSRAQERQYQVIDGQQRLTSLSILIAVLRDLETDEELLRDLDALLLEQGNKLQGIKAEPRLTLREKDADFFREYVQENNLEGLFALKDTELTSNAQRNIYENTRAAYDEFCNRSTDERRAFARYLVDGVCMIIVSTDDLAGAHRIFNVMNVRGLPLTAQDMLKAKAISSLPPADRDDYGKRWDDAIDLLGESAEPFFDTLITIIDHGDMRHGDSSPFAAGAFDRYFNTHPANEFVGTVLEPYAHAWLHVTRQAQDQLPEPVSEAIQTLCDYGDATEWYPAAMWILVHKLDVQAVHVPAPSPSDDQITAVSAMLRALERVTGVDNLINATSSARKARVARIVADLDSGTPAQQSAALSVNDNERHRALLRLRGELYMNPNLKKVLLLRANDQLNGSRVTRPRALYPVRILPERIGPTSSFAAWPESIRDHWVDRIGNLALSQTNETKMEQLDGFSSRRDRILSQSGARRFPLSEQLADIQELTPETLNDRQNTTVRLIAQYWDIQFDADHTDLTAVSEERLARGNGSPSRGSKRITIAQVVEAGFLLPDERLVWKRPRLGEEWYATVTGNGTLRLDNGQEYASPSAAVKGVTGKNGSNGLAVWRRVSDGSKLADIWKAFRMSHQA</sequence>
<dbReference type="eggNOG" id="COG1479">
    <property type="taxonomic scope" value="Bacteria"/>
</dbReference>
<protein>
    <recommendedName>
        <fullName evidence="5">DUF262 domain-containing protein</fullName>
    </recommendedName>
</protein>
<dbReference type="Pfam" id="PF03235">
    <property type="entry name" value="GmrSD_N"/>
    <property type="match status" value="1"/>
</dbReference>
<accession>A0A087ASM9</accession>
<evidence type="ECO:0000313" key="4">
    <source>
        <dbReference type="Proteomes" id="UP000029046"/>
    </source>
</evidence>
<reference evidence="3 4" key="1">
    <citation type="submission" date="2014-03" db="EMBL/GenBank/DDBJ databases">
        <title>Genomics of Bifidobacteria.</title>
        <authorList>
            <person name="Ventura M."/>
            <person name="Milani C."/>
            <person name="Lugli G.A."/>
        </authorList>
    </citation>
    <scope>NUCLEOTIDE SEQUENCE [LARGE SCALE GENOMIC DNA]</scope>
    <source>
        <strain evidence="3 4">LMG 11586</strain>
    </source>
</reference>
<dbReference type="AlphaFoldDB" id="A0A087ASM9"/>
<name>A0A087ASM9_9BIFI</name>
<feature type="domain" description="RAMA" evidence="2">
    <location>
        <begin position="586"/>
        <end position="690"/>
    </location>
</feature>
<dbReference type="PANTHER" id="PTHR35149">
    <property type="entry name" value="SLL5132 PROTEIN"/>
    <property type="match status" value="1"/>
</dbReference>
<evidence type="ECO:0000313" key="3">
    <source>
        <dbReference type="EMBL" id="KFI61779.1"/>
    </source>
</evidence>
<dbReference type="Pfam" id="PF18755">
    <property type="entry name" value="RAMA"/>
    <property type="match status" value="1"/>
</dbReference>